<feature type="repeat" description="ANK" evidence="6">
    <location>
        <begin position="321"/>
        <end position="353"/>
    </location>
</feature>
<dbReference type="InterPro" id="IPR036420">
    <property type="entry name" value="BRCT_dom_sf"/>
</dbReference>
<dbReference type="SMART" id="SM00292">
    <property type="entry name" value="BRCT"/>
    <property type="match status" value="2"/>
</dbReference>
<keyword evidence="2" id="KW-0677">Repeat</keyword>
<dbReference type="Gene3D" id="3.40.50.10190">
    <property type="entry name" value="BRCT domain"/>
    <property type="match status" value="2"/>
</dbReference>
<sequence>MFASTLNHAEAFLKSICCDQCHQPSDKLQFIGSSCKHVFCWTCVDAICDEKSFPLCPQCLLPVGLQHVKSATFADQLFQNLLSLKEALAKFTFSECDRQIVLSLIETDEQRRTVEEFCSTQEYAVIKDDVSRATVNGQPKALPSEAIPILNCDVLGSVSLSDNVTPFTQIEDIVVAGTSVQNDTLMTQQMRVYDEPGNFQFFKKPPKNTFGRIITKKKFNDSERKLKSRSTKSSNAIPLATVTSQNSHKLASHRYEYNLVNAAIRGSKKKLLEALKDGKDANESDNLGLTALYHAAAHNYTEICKILVENGALINAHGGELCETALHAAVRWQAIDAVEYLLSKGADRRARNLKGETPMDFINDEEIRAVFSRISHPVQIVYLSRKLKEYSIFLSATLPDVKFECGKILFIDLSKYAINFDTASHLIIRAAENRTAEITIEILEAMLRGQYILTSEWLDACLQANDIVDEEMYEITTINRNGQLLATNSCSTARKNNARMKPGLFRGCHFYFCKHKYLPYRESEIKKLVQLAGGVILGREPRAEEYVESGLRPYHAQRKGNDLSELSGLFAVYMPGQSMPQRVVKQKFISLITPTWIMECIAKFTLLRPEDR</sequence>
<dbReference type="PROSITE" id="PS50172">
    <property type="entry name" value="BRCT"/>
    <property type="match status" value="2"/>
</dbReference>
<evidence type="ECO:0000259" key="9">
    <source>
        <dbReference type="PROSITE" id="PS50172"/>
    </source>
</evidence>
<dbReference type="SUPFAM" id="SSF52113">
    <property type="entry name" value="BRCT domain"/>
    <property type="match status" value="2"/>
</dbReference>
<gene>
    <name evidence="10" type="ORF">CJOHNSTONI_LOCUS999</name>
</gene>
<evidence type="ECO:0000313" key="11">
    <source>
        <dbReference type="Proteomes" id="UP000746747"/>
    </source>
</evidence>
<dbReference type="InterPro" id="IPR002110">
    <property type="entry name" value="Ankyrin_rpt"/>
</dbReference>
<dbReference type="InterPro" id="IPR001841">
    <property type="entry name" value="Znf_RING"/>
</dbReference>
<dbReference type="PROSITE" id="PS50088">
    <property type="entry name" value="ANK_REPEAT"/>
    <property type="match status" value="2"/>
</dbReference>
<dbReference type="PANTHER" id="PTHR24171:SF8">
    <property type="entry name" value="BRCA1-ASSOCIATED RING DOMAIN PROTEIN 1"/>
    <property type="match status" value="1"/>
</dbReference>
<feature type="repeat" description="ANK" evidence="6">
    <location>
        <begin position="287"/>
        <end position="319"/>
    </location>
</feature>
<dbReference type="Gene3D" id="3.30.40.10">
    <property type="entry name" value="Zinc/RING finger domain, C3HC4 (zinc finger)"/>
    <property type="match status" value="1"/>
</dbReference>
<evidence type="ECO:0000256" key="7">
    <source>
        <dbReference type="PROSITE-ProRule" id="PRU00175"/>
    </source>
</evidence>
<dbReference type="PROSITE" id="PS50297">
    <property type="entry name" value="ANK_REP_REGION"/>
    <property type="match status" value="2"/>
</dbReference>
<evidence type="ECO:0008006" key="12">
    <source>
        <dbReference type="Google" id="ProtNLM"/>
    </source>
</evidence>
<keyword evidence="4" id="KW-0862">Zinc</keyword>
<dbReference type="SUPFAM" id="SSF48403">
    <property type="entry name" value="Ankyrin repeat"/>
    <property type="match status" value="1"/>
</dbReference>
<evidence type="ECO:0000256" key="5">
    <source>
        <dbReference type="ARBA" id="ARBA00023043"/>
    </source>
</evidence>
<dbReference type="Proteomes" id="UP000746747">
    <property type="component" value="Unassembled WGS sequence"/>
</dbReference>
<dbReference type="EMBL" id="CAKAEH010000289">
    <property type="protein sequence ID" value="CAG9530508.1"/>
    <property type="molecule type" value="Genomic_DNA"/>
</dbReference>
<evidence type="ECO:0000256" key="3">
    <source>
        <dbReference type="ARBA" id="ARBA00022771"/>
    </source>
</evidence>
<dbReference type="InterPro" id="IPR001357">
    <property type="entry name" value="BRCT_dom"/>
</dbReference>
<dbReference type="GO" id="GO:0070531">
    <property type="term" value="C:BRCA1-A complex"/>
    <property type="evidence" value="ECO:0007669"/>
    <property type="project" value="TreeGrafter"/>
</dbReference>
<keyword evidence="3 7" id="KW-0863">Zinc-finger</keyword>
<dbReference type="GO" id="GO:0085020">
    <property type="term" value="P:protein K6-linked ubiquitination"/>
    <property type="evidence" value="ECO:0007669"/>
    <property type="project" value="TreeGrafter"/>
</dbReference>
<organism evidence="10 11">
    <name type="scientific">Cercopithifilaria johnstoni</name>
    <dbReference type="NCBI Taxonomy" id="2874296"/>
    <lineage>
        <taxon>Eukaryota</taxon>
        <taxon>Metazoa</taxon>
        <taxon>Ecdysozoa</taxon>
        <taxon>Nematoda</taxon>
        <taxon>Chromadorea</taxon>
        <taxon>Rhabditida</taxon>
        <taxon>Spirurina</taxon>
        <taxon>Spiruromorpha</taxon>
        <taxon>Filarioidea</taxon>
        <taxon>Onchocercidae</taxon>
        <taxon>Cercopithifilaria</taxon>
    </lineage>
</organism>
<dbReference type="Pfam" id="PF12796">
    <property type="entry name" value="Ank_2"/>
    <property type="match status" value="1"/>
</dbReference>
<evidence type="ECO:0000256" key="6">
    <source>
        <dbReference type="PROSITE-ProRule" id="PRU00023"/>
    </source>
</evidence>
<reference evidence="10" key="1">
    <citation type="submission" date="2021-09" db="EMBL/GenBank/DDBJ databases">
        <authorList>
            <consortium name="Pathogen Informatics"/>
        </authorList>
    </citation>
    <scope>NUCLEOTIDE SEQUENCE</scope>
</reference>
<dbReference type="GO" id="GO:0031436">
    <property type="term" value="C:BRCA1-BARD1 complex"/>
    <property type="evidence" value="ECO:0007669"/>
    <property type="project" value="TreeGrafter"/>
</dbReference>
<feature type="domain" description="BRCT" evidence="9">
    <location>
        <begin position="500"/>
        <end position="612"/>
    </location>
</feature>
<dbReference type="InterPro" id="IPR036770">
    <property type="entry name" value="Ankyrin_rpt-contain_sf"/>
</dbReference>
<evidence type="ECO:0000256" key="2">
    <source>
        <dbReference type="ARBA" id="ARBA00022737"/>
    </source>
</evidence>
<dbReference type="PANTHER" id="PTHR24171">
    <property type="entry name" value="ANKYRIN REPEAT DOMAIN-CONTAINING PROTEIN 39-RELATED"/>
    <property type="match status" value="1"/>
</dbReference>
<dbReference type="InterPro" id="IPR013083">
    <property type="entry name" value="Znf_RING/FYVE/PHD"/>
</dbReference>
<name>A0A8J2LVA9_9BILA</name>
<evidence type="ECO:0000313" key="10">
    <source>
        <dbReference type="EMBL" id="CAG9530508.1"/>
    </source>
</evidence>
<dbReference type="SUPFAM" id="SSF57850">
    <property type="entry name" value="RING/U-box"/>
    <property type="match status" value="1"/>
</dbReference>
<dbReference type="InterPro" id="IPR017907">
    <property type="entry name" value="Znf_RING_CS"/>
</dbReference>
<dbReference type="GO" id="GO:0004842">
    <property type="term" value="F:ubiquitin-protein transferase activity"/>
    <property type="evidence" value="ECO:0007669"/>
    <property type="project" value="TreeGrafter"/>
</dbReference>
<feature type="domain" description="RING-type" evidence="8">
    <location>
        <begin position="18"/>
        <end position="59"/>
    </location>
</feature>
<dbReference type="PROSITE" id="PS50089">
    <property type="entry name" value="ZF_RING_2"/>
    <property type="match status" value="1"/>
</dbReference>
<dbReference type="PROSITE" id="PS00518">
    <property type="entry name" value="ZF_RING_1"/>
    <property type="match status" value="1"/>
</dbReference>
<dbReference type="Gene3D" id="1.25.40.20">
    <property type="entry name" value="Ankyrin repeat-containing domain"/>
    <property type="match status" value="1"/>
</dbReference>
<keyword evidence="5 6" id="KW-0040">ANK repeat</keyword>
<keyword evidence="11" id="KW-1185">Reference proteome</keyword>
<dbReference type="AlphaFoldDB" id="A0A8J2LVA9"/>
<comment type="caution">
    <text evidence="10">The sequence shown here is derived from an EMBL/GenBank/DDBJ whole genome shotgun (WGS) entry which is preliminary data.</text>
</comment>
<proteinExistence type="predicted"/>
<evidence type="ECO:0000259" key="8">
    <source>
        <dbReference type="PROSITE" id="PS50089"/>
    </source>
</evidence>
<feature type="domain" description="BRCT" evidence="9">
    <location>
        <begin position="423"/>
        <end position="475"/>
    </location>
</feature>
<keyword evidence="1" id="KW-0479">Metal-binding</keyword>
<dbReference type="OrthoDB" id="47330at2759"/>
<accession>A0A8J2LVA9</accession>
<dbReference type="SMART" id="SM00248">
    <property type="entry name" value="ANK"/>
    <property type="match status" value="2"/>
</dbReference>
<protein>
    <recommendedName>
        <fullName evidence="12">BRCA1-associated RING domain protein 1</fullName>
    </recommendedName>
</protein>
<evidence type="ECO:0000256" key="4">
    <source>
        <dbReference type="ARBA" id="ARBA00022833"/>
    </source>
</evidence>
<dbReference type="GO" id="GO:0008270">
    <property type="term" value="F:zinc ion binding"/>
    <property type="evidence" value="ECO:0007669"/>
    <property type="project" value="UniProtKB-KW"/>
</dbReference>
<evidence type="ECO:0000256" key="1">
    <source>
        <dbReference type="ARBA" id="ARBA00022723"/>
    </source>
</evidence>